<keyword evidence="1" id="KW-0812">Transmembrane</keyword>
<proteinExistence type="predicted"/>
<accession>A0ABU7TA15</accession>
<evidence type="ECO:0000313" key="3">
    <source>
        <dbReference type="Proteomes" id="UP001349262"/>
    </source>
</evidence>
<gene>
    <name evidence="2" type="ORF">MRSR164_11800</name>
</gene>
<dbReference type="Proteomes" id="UP001349262">
    <property type="component" value="Unassembled WGS sequence"/>
</dbReference>
<evidence type="ECO:0000256" key="1">
    <source>
        <dbReference type="SAM" id="Phobius"/>
    </source>
</evidence>
<sequence>MSIAKVRESAEQWIELPEPNLDRYVLRTRRPAANDNSRISTETFRVVQIGACVALIGAATLLGALV</sequence>
<keyword evidence="3" id="KW-1185">Reference proteome</keyword>
<keyword evidence="1" id="KW-0472">Membrane</keyword>
<organism evidence="2 3">
    <name type="scientific">Methylobacterium radiotolerans</name>
    <dbReference type="NCBI Taxonomy" id="31998"/>
    <lineage>
        <taxon>Bacteria</taxon>
        <taxon>Pseudomonadati</taxon>
        <taxon>Pseudomonadota</taxon>
        <taxon>Alphaproteobacteria</taxon>
        <taxon>Hyphomicrobiales</taxon>
        <taxon>Methylobacteriaceae</taxon>
        <taxon>Methylobacterium</taxon>
    </lineage>
</organism>
<dbReference type="EMBL" id="MLBY01000004">
    <property type="protein sequence ID" value="MEE7457441.1"/>
    <property type="molecule type" value="Genomic_DNA"/>
</dbReference>
<name>A0ABU7TA15_9HYPH</name>
<reference evidence="2 3" key="1">
    <citation type="journal article" date="2012" name="Genet. Mol. Biol.">
        <title>Analysis of 16S rRNA and mxaF genes revealing insights into Methylobacterium niche-specific plant association.</title>
        <authorList>
            <person name="Dourado M.N."/>
            <person name="Andreote F.D."/>
            <person name="Dini-Andreote F."/>
            <person name="Conti R."/>
            <person name="Araujo J.M."/>
            <person name="Araujo W.L."/>
        </authorList>
    </citation>
    <scope>NUCLEOTIDE SEQUENCE [LARGE SCALE GENOMIC DNA]</scope>
    <source>
        <strain evidence="2 3">SR1.6/4</strain>
    </source>
</reference>
<feature type="transmembrane region" description="Helical" evidence="1">
    <location>
        <begin position="46"/>
        <end position="65"/>
    </location>
</feature>
<protein>
    <submittedName>
        <fullName evidence="2">Uncharacterized protein</fullName>
    </submittedName>
</protein>
<keyword evidence="1" id="KW-1133">Transmembrane helix</keyword>
<comment type="caution">
    <text evidence="2">The sequence shown here is derived from an EMBL/GenBank/DDBJ whole genome shotgun (WGS) entry which is preliminary data.</text>
</comment>
<evidence type="ECO:0000313" key="2">
    <source>
        <dbReference type="EMBL" id="MEE7457441.1"/>
    </source>
</evidence>